<reference evidence="2 3" key="1">
    <citation type="submission" date="2018-04" db="EMBL/GenBank/DDBJ databases">
        <title>Brenneria corticis sp.nov.</title>
        <authorList>
            <person name="Li Y."/>
        </authorList>
    </citation>
    <scope>NUCLEOTIDE SEQUENCE [LARGE SCALE GENOMIC DNA]</scope>
    <source>
        <strain evidence="2 3">CFCC 11842</strain>
    </source>
</reference>
<dbReference type="Proteomes" id="UP000296159">
    <property type="component" value="Unassembled WGS sequence"/>
</dbReference>
<dbReference type="EMBL" id="QDKH01000048">
    <property type="protein sequence ID" value="PWC09579.1"/>
    <property type="molecule type" value="Genomic_DNA"/>
</dbReference>
<protein>
    <submittedName>
        <fullName evidence="2">Holin</fullName>
    </submittedName>
</protein>
<dbReference type="AlphaFoldDB" id="A0A2U1TJP4"/>
<proteinExistence type="predicted"/>
<evidence type="ECO:0000313" key="3">
    <source>
        <dbReference type="Proteomes" id="UP000296159"/>
    </source>
</evidence>
<feature type="transmembrane region" description="Helical" evidence="1">
    <location>
        <begin position="36"/>
        <end position="56"/>
    </location>
</feature>
<gene>
    <name evidence="2" type="ORF">DDT56_23540</name>
</gene>
<keyword evidence="1" id="KW-1133">Transmembrane helix</keyword>
<dbReference type="RefSeq" id="WP_136168765.1">
    <property type="nucleotide sequence ID" value="NZ_KZ819110.1"/>
</dbReference>
<keyword evidence="1" id="KW-0812">Transmembrane</keyword>
<sequence>MNEPDKSILSLFLIGALIVVGKVLAGGEPVTLRLFIGRTLLGGFVSMVAGVALVQFPNLSPVAINGIGAALGIAGYQAIELLIKSKLGKGKKDDADK</sequence>
<feature type="transmembrane region" description="Helical" evidence="1">
    <location>
        <begin position="6"/>
        <end position="24"/>
    </location>
</feature>
<evidence type="ECO:0000256" key="1">
    <source>
        <dbReference type="SAM" id="Phobius"/>
    </source>
</evidence>
<dbReference type="Pfam" id="PF04550">
    <property type="entry name" value="Phage_holin_3_2"/>
    <property type="match status" value="1"/>
</dbReference>
<keyword evidence="1" id="KW-0472">Membrane</keyword>
<keyword evidence="3" id="KW-1185">Reference proteome</keyword>
<dbReference type="GO" id="GO:0044660">
    <property type="term" value="P:viral release via pore formation in host cell membrane"/>
    <property type="evidence" value="ECO:0007669"/>
    <property type="project" value="InterPro"/>
</dbReference>
<evidence type="ECO:0000313" key="2">
    <source>
        <dbReference type="EMBL" id="PWC09579.1"/>
    </source>
</evidence>
<accession>A0A2U1TJP4</accession>
<organism evidence="2 3">
    <name type="scientific">Brenneria corticis</name>
    <dbReference type="NCBI Taxonomy" id="2173106"/>
    <lineage>
        <taxon>Bacteria</taxon>
        <taxon>Pseudomonadati</taxon>
        <taxon>Pseudomonadota</taxon>
        <taxon>Gammaproteobacteria</taxon>
        <taxon>Enterobacterales</taxon>
        <taxon>Pectobacteriaceae</taxon>
        <taxon>Brenneria</taxon>
    </lineage>
</organism>
<name>A0A2U1TJP4_9GAMM</name>
<comment type="caution">
    <text evidence="2">The sequence shown here is derived from an EMBL/GenBank/DDBJ whole genome shotgun (WGS) entry which is preliminary data.</text>
</comment>
<dbReference type="InterPro" id="IPR007633">
    <property type="entry name" value="Phage_P2_Holin"/>
</dbReference>
<feature type="transmembrane region" description="Helical" evidence="1">
    <location>
        <begin position="62"/>
        <end position="83"/>
    </location>
</feature>